<sequence>MTVPLTSLVFPDTEQMVVNHLLEVLGYEASTVRPDGGAFTEALPFIWVNRIGGVRVTRTSQGRSLHDEARISLDVYATEGANTSSRVAATDAVAQVRAAFEQMHGTSRDGGFVLRTWEETGPAVRPEEPNTNVTRIGLIVGLRVRPV</sequence>
<comment type="caution">
    <text evidence="2">The sequence shown here is derived from an EMBL/GenBank/DDBJ whole genome shotgun (WGS) entry which is preliminary data.</text>
</comment>
<organism evidence="2 3">
    <name type="scientific">Streptomyces avermitilis</name>
    <dbReference type="NCBI Taxonomy" id="33903"/>
    <lineage>
        <taxon>Bacteria</taxon>
        <taxon>Bacillati</taxon>
        <taxon>Actinomycetota</taxon>
        <taxon>Actinomycetes</taxon>
        <taxon>Kitasatosporales</taxon>
        <taxon>Streptomycetaceae</taxon>
        <taxon>Streptomyces</taxon>
    </lineage>
</organism>
<name>A0A4D4MPN0_STRAX</name>
<evidence type="ECO:0000313" key="2">
    <source>
        <dbReference type="EMBL" id="GDY74112.1"/>
    </source>
</evidence>
<gene>
    <name evidence="1" type="ORF">SAV14893_050630</name>
    <name evidence="2" type="ORF">SAV31267_035970</name>
</gene>
<dbReference type="EMBL" id="BJHX01000001">
    <property type="protein sequence ID" value="GDY65670.1"/>
    <property type="molecule type" value="Genomic_DNA"/>
</dbReference>
<dbReference type="GeneID" id="41542604"/>
<proteinExistence type="predicted"/>
<reference evidence="1 4" key="2">
    <citation type="submission" date="2019-04" db="EMBL/GenBank/DDBJ databases">
        <title>Draft genome sequences of Streptomyces avermitilis NBRC 14893.</title>
        <authorList>
            <person name="Komaki H."/>
            <person name="Tamura T."/>
            <person name="Hosoyama A."/>
        </authorList>
    </citation>
    <scope>NUCLEOTIDE SEQUENCE [LARGE SCALE GENOMIC DNA]</scope>
    <source>
        <strain evidence="1 4">NBRC 14893</strain>
    </source>
</reference>
<evidence type="ECO:0000313" key="4">
    <source>
        <dbReference type="Proteomes" id="UP000302139"/>
    </source>
</evidence>
<evidence type="ECO:0000313" key="3">
    <source>
        <dbReference type="Proteomes" id="UP000299211"/>
    </source>
</evidence>
<dbReference type="Proteomes" id="UP000299211">
    <property type="component" value="Unassembled WGS sequence"/>
</dbReference>
<dbReference type="AlphaFoldDB" id="A0A4D4MPN0"/>
<dbReference type="EMBL" id="BJHY01000001">
    <property type="protein sequence ID" value="GDY74112.1"/>
    <property type="molecule type" value="Genomic_DNA"/>
</dbReference>
<reference evidence="2 3" key="1">
    <citation type="submission" date="2019-04" db="EMBL/GenBank/DDBJ databases">
        <title>Draft genome sequences of Streptomyces avermitilis ATCC 31267.</title>
        <authorList>
            <person name="Komaki H."/>
            <person name="Tamura T."/>
            <person name="Hosoyama A."/>
        </authorList>
    </citation>
    <scope>NUCLEOTIDE SEQUENCE [LARGE SCALE GENOMIC DNA]</scope>
    <source>
        <strain evidence="2 3">ATCC 31267</strain>
    </source>
</reference>
<evidence type="ECO:0000313" key="1">
    <source>
        <dbReference type="EMBL" id="GDY65670.1"/>
    </source>
</evidence>
<accession>A0A4D4MPN0</accession>
<dbReference type="Proteomes" id="UP000302139">
    <property type="component" value="Unassembled WGS sequence"/>
</dbReference>
<dbReference type="RefSeq" id="WP_010986914.1">
    <property type="nucleotide sequence ID" value="NZ_BAABTN010000049.1"/>
</dbReference>
<protein>
    <submittedName>
        <fullName evidence="2">Uncharacterized protein</fullName>
    </submittedName>
</protein>
<dbReference type="STRING" id="33903.AQJ43_23760"/>